<protein>
    <submittedName>
        <fullName evidence="2">Uncharacterized protein</fullName>
    </submittedName>
</protein>
<sequence>MKPPASSGRAAPHIPRPRMTPSDGDVDARNRHDKGRHPPARVPPRRVAPPRVRKFIPKPLILVERMMALQLVLESSPPVAPASLTCSKTTPPPTHVTPPMRRASARDTLLSGSHSSSSVSFLASLHNNAVCSSCLRMMPRPMTCLSLVTLDERSSSTDTFVADSPCFVKKTSSNVPLLITENETTNVCLDTASDPGKKFVSHAWIPVLLDSVSADFVHWTCQSIDVFEPAMTSTPITSSQANTNGVPSPMKFTTTTVSPTCLPEQALGFAENSQIVSPTSRAVYPFNAPNGAYIVKLPNSRPADLLSNWTRPTSPSSTALSHSKLTMTDAPSALFANAHKPAFDLKRLSSRTASPSPTLVLDGVFALPRPTPTPSASPRRTLKRFPRPRKTSSRRPLVDKANAQVVASPAQPVPLLSGTTVTATFPTSRSSHGPSGSAGPESPRSKLAHVLTANAQPQTMRRTRQQARVPPLVKGVEVSIDPRTQCEIEGLRMRKVVVLGRGDGAMGGSGDLGDDGGRSGKGAIERMSLARVGIVAKLRARWEMGAAACRG</sequence>
<reference evidence="2" key="2">
    <citation type="journal article" date="2020" name="Nat. Commun.">
        <title>Large-scale genome sequencing of mycorrhizal fungi provides insights into the early evolution of symbiotic traits.</title>
        <authorList>
            <person name="Miyauchi S."/>
            <person name="Kiss E."/>
            <person name="Kuo A."/>
            <person name="Drula E."/>
            <person name="Kohler A."/>
            <person name="Sanchez-Garcia M."/>
            <person name="Morin E."/>
            <person name="Andreopoulos B."/>
            <person name="Barry K.W."/>
            <person name="Bonito G."/>
            <person name="Buee M."/>
            <person name="Carver A."/>
            <person name="Chen C."/>
            <person name="Cichocki N."/>
            <person name="Clum A."/>
            <person name="Culley D."/>
            <person name="Crous P.W."/>
            <person name="Fauchery L."/>
            <person name="Girlanda M."/>
            <person name="Hayes R.D."/>
            <person name="Keri Z."/>
            <person name="LaButti K."/>
            <person name="Lipzen A."/>
            <person name="Lombard V."/>
            <person name="Magnuson J."/>
            <person name="Maillard F."/>
            <person name="Murat C."/>
            <person name="Nolan M."/>
            <person name="Ohm R.A."/>
            <person name="Pangilinan J."/>
            <person name="Pereira M.F."/>
            <person name="Perotto S."/>
            <person name="Peter M."/>
            <person name="Pfister S."/>
            <person name="Riley R."/>
            <person name="Sitrit Y."/>
            <person name="Stielow J.B."/>
            <person name="Szollosi G."/>
            <person name="Zifcakova L."/>
            <person name="Stursova M."/>
            <person name="Spatafora J.W."/>
            <person name="Tedersoo L."/>
            <person name="Vaario L.M."/>
            <person name="Yamada A."/>
            <person name="Yan M."/>
            <person name="Wang P."/>
            <person name="Xu J."/>
            <person name="Bruns T."/>
            <person name="Baldrian P."/>
            <person name="Vilgalys R."/>
            <person name="Dunand C."/>
            <person name="Henrissat B."/>
            <person name="Grigoriev I.V."/>
            <person name="Hibbett D."/>
            <person name="Nagy L.G."/>
            <person name="Martin F.M."/>
        </authorList>
    </citation>
    <scope>NUCLEOTIDE SEQUENCE</scope>
    <source>
        <strain evidence="2">BED1</strain>
    </source>
</reference>
<dbReference type="Proteomes" id="UP001194468">
    <property type="component" value="Unassembled WGS sequence"/>
</dbReference>
<feature type="compositionally biased region" description="Basic residues" evidence="1">
    <location>
        <begin position="380"/>
        <end position="393"/>
    </location>
</feature>
<feature type="compositionally biased region" description="Polar residues" evidence="1">
    <location>
        <begin position="421"/>
        <end position="434"/>
    </location>
</feature>
<feature type="region of interest" description="Disordered" evidence="1">
    <location>
        <begin position="364"/>
        <end position="405"/>
    </location>
</feature>
<evidence type="ECO:0000256" key="1">
    <source>
        <dbReference type="SAM" id="MobiDB-lite"/>
    </source>
</evidence>
<name>A0AAD4BKJ2_BOLED</name>
<keyword evidence="3" id="KW-1185">Reference proteome</keyword>
<proteinExistence type="predicted"/>
<evidence type="ECO:0000313" key="3">
    <source>
        <dbReference type="Proteomes" id="UP001194468"/>
    </source>
</evidence>
<evidence type="ECO:0000313" key="2">
    <source>
        <dbReference type="EMBL" id="KAF8433227.1"/>
    </source>
</evidence>
<comment type="caution">
    <text evidence="2">The sequence shown here is derived from an EMBL/GenBank/DDBJ whole genome shotgun (WGS) entry which is preliminary data.</text>
</comment>
<dbReference type="AlphaFoldDB" id="A0AAD4BKJ2"/>
<organism evidence="2 3">
    <name type="scientific">Boletus edulis BED1</name>
    <dbReference type="NCBI Taxonomy" id="1328754"/>
    <lineage>
        <taxon>Eukaryota</taxon>
        <taxon>Fungi</taxon>
        <taxon>Dikarya</taxon>
        <taxon>Basidiomycota</taxon>
        <taxon>Agaricomycotina</taxon>
        <taxon>Agaricomycetes</taxon>
        <taxon>Agaricomycetidae</taxon>
        <taxon>Boletales</taxon>
        <taxon>Boletineae</taxon>
        <taxon>Boletaceae</taxon>
        <taxon>Boletoideae</taxon>
        <taxon>Boletus</taxon>
    </lineage>
</organism>
<gene>
    <name evidence="2" type="ORF">L210DRAFT_3556704</name>
</gene>
<reference evidence="2" key="1">
    <citation type="submission" date="2019-10" db="EMBL/GenBank/DDBJ databases">
        <authorList>
            <consortium name="DOE Joint Genome Institute"/>
            <person name="Kuo A."/>
            <person name="Miyauchi S."/>
            <person name="Kiss E."/>
            <person name="Drula E."/>
            <person name="Kohler A."/>
            <person name="Sanchez-Garcia M."/>
            <person name="Andreopoulos B."/>
            <person name="Barry K.W."/>
            <person name="Bonito G."/>
            <person name="Buee M."/>
            <person name="Carver A."/>
            <person name="Chen C."/>
            <person name="Cichocki N."/>
            <person name="Clum A."/>
            <person name="Culley D."/>
            <person name="Crous P.W."/>
            <person name="Fauchery L."/>
            <person name="Girlanda M."/>
            <person name="Hayes R."/>
            <person name="Keri Z."/>
            <person name="LaButti K."/>
            <person name="Lipzen A."/>
            <person name="Lombard V."/>
            <person name="Magnuson J."/>
            <person name="Maillard F."/>
            <person name="Morin E."/>
            <person name="Murat C."/>
            <person name="Nolan M."/>
            <person name="Ohm R."/>
            <person name="Pangilinan J."/>
            <person name="Pereira M."/>
            <person name="Perotto S."/>
            <person name="Peter M."/>
            <person name="Riley R."/>
            <person name="Sitrit Y."/>
            <person name="Stielow B."/>
            <person name="Szollosi G."/>
            <person name="Zifcakova L."/>
            <person name="Stursova M."/>
            <person name="Spatafora J.W."/>
            <person name="Tedersoo L."/>
            <person name="Vaario L.-M."/>
            <person name="Yamada A."/>
            <person name="Yan M."/>
            <person name="Wang P."/>
            <person name="Xu J."/>
            <person name="Bruns T."/>
            <person name="Baldrian P."/>
            <person name="Vilgalys R."/>
            <person name="Henrissat B."/>
            <person name="Grigoriev I.V."/>
            <person name="Hibbett D."/>
            <person name="Nagy L.G."/>
            <person name="Martin F.M."/>
        </authorList>
    </citation>
    <scope>NUCLEOTIDE SEQUENCE</scope>
    <source>
        <strain evidence="2">BED1</strain>
    </source>
</reference>
<feature type="region of interest" description="Disordered" evidence="1">
    <location>
        <begin position="421"/>
        <end position="444"/>
    </location>
</feature>
<dbReference type="EMBL" id="WHUW01000035">
    <property type="protein sequence ID" value="KAF8433227.1"/>
    <property type="molecule type" value="Genomic_DNA"/>
</dbReference>
<feature type="region of interest" description="Disordered" evidence="1">
    <location>
        <begin position="1"/>
        <end position="48"/>
    </location>
</feature>
<accession>A0AAD4BKJ2</accession>